<evidence type="ECO:0000256" key="1">
    <source>
        <dbReference type="SAM" id="SignalP"/>
    </source>
</evidence>
<name>A0ABS9IPV4_9ACTN</name>
<sequence length="134" mass="14302">MRKHSITRITATRIAVAGIAAASLTTAVTIGTGQASADGFPNGPYCHGPVQVMAESAVSQVVICPVQGPTGWAYSGKAKTTGNWIDVWGATQNSLGFHATNDGYTYHVHRDRLMITAPNGSVVSSEPWTYYYQR</sequence>
<feature type="chain" id="PRO_5046860032" description="Peptidase inhibitor family I36" evidence="1">
    <location>
        <begin position="38"/>
        <end position="134"/>
    </location>
</feature>
<dbReference type="RefSeq" id="WP_236996819.1">
    <property type="nucleotide sequence ID" value="NZ_JAKKOR010000002.1"/>
</dbReference>
<feature type="signal peptide" evidence="1">
    <location>
        <begin position="1"/>
        <end position="37"/>
    </location>
</feature>
<evidence type="ECO:0008006" key="4">
    <source>
        <dbReference type="Google" id="ProtNLM"/>
    </source>
</evidence>
<evidence type="ECO:0000313" key="3">
    <source>
        <dbReference type="Proteomes" id="UP001200110"/>
    </source>
</evidence>
<keyword evidence="1" id="KW-0732">Signal</keyword>
<reference evidence="2 3" key="1">
    <citation type="submission" date="2022-01" db="EMBL/GenBank/DDBJ databases">
        <authorList>
            <person name="Huang Y."/>
        </authorList>
    </citation>
    <scope>NUCLEOTIDE SEQUENCE [LARGE SCALE GENOMIC DNA]</scope>
    <source>
        <strain evidence="2 3">HY366</strain>
    </source>
</reference>
<accession>A0ABS9IPV4</accession>
<dbReference type="Proteomes" id="UP001200110">
    <property type="component" value="Unassembled WGS sequence"/>
</dbReference>
<evidence type="ECO:0000313" key="2">
    <source>
        <dbReference type="EMBL" id="MCF8587589.1"/>
    </source>
</evidence>
<dbReference type="EMBL" id="JAKKOR010000002">
    <property type="protein sequence ID" value="MCF8587589.1"/>
    <property type="molecule type" value="Genomic_DNA"/>
</dbReference>
<organism evidence="2 3">
    <name type="scientific">Gordonia liuliyuniae</name>
    <dbReference type="NCBI Taxonomy" id="2911517"/>
    <lineage>
        <taxon>Bacteria</taxon>
        <taxon>Bacillati</taxon>
        <taxon>Actinomycetota</taxon>
        <taxon>Actinomycetes</taxon>
        <taxon>Mycobacteriales</taxon>
        <taxon>Gordoniaceae</taxon>
        <taxon>Gordonia</taxon>
    </lineage>
</organism>
<keyword evidence="3" id="KW-1185">Reference proteome</keyword>
<protein>
    <recommendedName>
        <fullName evidence="4">Peptidase inhibitor family I36</fullName>
    </recommendedName>
</protein>
<comment type="caution">
    <text evidence="2">The sequence shown here is derived from an EMBL/GenBank/DDBJ whole genome shotgun (WGS) entry which is preliminary data.</text>
</comment>
<gene>
    <name evidence="2" type="ORF">L5G33_03795</name>
</gene>
<proteinExistence type="predicted"/>